<organism evidence="5 6">
    <name type="scientific">Teredinibacter turnerae (strain ATCC 39867 / T7901)</name>
    <dbReference type="NCBI Taxonomy" id="377629"/>
    <lineage>
        <taxon>Bacteria</taxon>
        <taxon>Pseudomonadati</taxon>
        <taxon>Pseudomonadota</taxon>
        <taxon>Gammaproteobacteria</taxon>
        <taxon>Cellvibrionales</taxon>
        <taxon>Cellvibrionaceae</taxon>
        <taxon>Teredinibacter</taxon>
    </lineage>
</organism>
<reference evidence="5 6" key="1">
    <citation type="journal article" date="2009" name="PLoS ONE">
        <title>The complete genome of Teredinibacter turnerae T7901: an intracellular endosymbiont of marine wood-boring bivalves (shipworms).</title>
        <authorList>
            <person name="Yang J.C."/>
            <person name="Madupu R."/>
            <person name="Durkin A.S."/>
            <person name="Ekborg N.A."/>
            <person name="Pedamallu C.S."/>
            <person name="Hostetler J.B."/>
            <person name="Radune D."/>
            <person name="Toms B.S."/>
            <person name="Henrissat B."/>
            <person name="Coutinho P.M."/>
            <person name="Schwarz S."/>
            <person name="Field L."/>
            <person name="Trindade-Silva A.E."/>
            <person name="Soares C.A.G."/>
            <person name="Elshahawi S."/>
            <person name="Hanora A."/>
            <person name="Schmidt E.W."/>
            <person name="Haygood M.G."/>
            <person name="Posfai J."/>
            <person name="Benner J."/>
            <person name="Madinger C."/>
            <person name="Nove J."/>
            <person name="Anton B."/>
            <person name="Chaudhary K."/>
            <person name="Foster J."/>
            <person name="Holman A."/>
            <person name="Kumar S."/>
            <person name="Lessard P.A."/>
            <person name="Luyten Y.A."/>
            <person name="Slatko B."/>
            <person name="Wood N."/>
            <person name="Wu B."/>
            <person name="Teplitski M."/>
            <person name="Mougous J.D."/>
            <person name="Ward N."/>
            <person name="Eisen J.A."/>
            <person name="Badger J.H."/>
            <person name="Distel D.L."/>
        </authorList>
    </citation>
    <scope>NUCLEOTIDE SEQUENCE [LARGE SCALE GENOMIC DNA]</scope>
    <source>
        <strain evidence="6">ATCC 39867 / T7901</strain>
    </source>
</reference>
<dbReference type="FunFam" id="3.30.70.270:FF:000001">
    <property type="entry name" value="Diguanylate cyclase domain protein"/>
    <property type="match status" value="1"/>
</dbReference>
<evidence type="ECO:0000313" key="6">
    <source>
        <dbReference type="Proteomes" id="UP000009080"/>
    </source>
</evidence>
<proteinExistence type="predicted"/>
<comment type="cofactor">
    <cofactor evidence="1">
        <name>Mg(2+)</name>
        <dbReference type="ChEBI" id="CHEBI:18420"/>
    </cofactor>
</comment>
<dbReference type="KEGG" id="ttu:TERTU_1607"/>
<dbReference type="AlphaFoldDB" id="C5BTH6"/>
<gene>
    <name evidence="5" type="ordered locus">TERTU_1607</name>
</gene>
<dbReference type="PROSITE" id="PS50887">
    <property type="entry name" value="GGDEF"/>
    <property type="match status" value="1"/>
</dbReference>
<comment type="catalytic activity">
    <reaction evidence="3">
        <text>2 GTP = 3',3'-c-di-GMP + 2 diphosphate</text>
        <dbReference type="Rhea" id="RHEA:24898"/>
        <dbReference type="ChEBI" id="CHEBI:33019"/>
        <dbReference type="ChEBI" id="CHEBI:37565"/>
        <dbReference type="ChEBI" id="CHEBI:58805"/>
        <dbReference type="EC" id="2.7.7.65"/>
    </reaction>
</comment>
<dbReference type="InterPro" id="IPR043128">
    <property type="entry name" value="Rev_trsase/Diguanyl_cyclase"/>
</dbReference>
<dbReference type="Pfam" id="PF00990">
    <property type="entry name" value="GGDEF"/>
    <property type="match status" value="1"/>
</dbReference>
<dbReference type="STRING" id="377629.TERTU_1607"/>
<dbReference type="InterPro" id="IPR050469">
    <property type="entry name" value="Diguanylate_Cyclase"/>
</dbReference>
<dbReference type="EMBL" id="CP001614">
    <property type="protein sequence ID" value="ACR14776.1"/>
    <property type="molecule type" value="Genomic_DNA"/>
</dbReference>
<dbReference type="EC" id="2.7.7.65" evidence="2"/>
<dbReference type="RefSeq" id="WP_015820890.1">
    <property type="nucleotide sequence ID" value="NC_012997.1"/>
</dbReference>
<dbReference type="Gene3D" id="3.30.70.270">
    <property type="match status" value="1"/>
</dbReference>
<dbReference type="eggNOG" id="COG3706">
    <property type="taxonomic scope" value="Bacteria"/>
</dbReference>
<feature type="domain" description="GGDEF" evidence="4">
    <location>
        <begin position="70"/>
        <end position="204"/>
    </location>
</feature>
<sequence length="221" mass="24937">MNDSTADTPVSLHCPRGNDCPISAELSQLRDRVTELEQHAQTDPLTGLYNKRYFDSVLHRELERTQRTGMPTTLIMLDVDHFKRFNDTHGHVAGDHALKHLARTLRSNLRNLDIACRFGGEEFVVVLPSTPLLVAIQVAERLRQQLTNSTLVIDASAMKLTASFGVDTYTHEHRDNLLDFVERVDKQLYLAKSAGRNCVKHATNAPRSAHEVTPEERDALF</sequence>
<dbReference type="Proteomes" id="UP000009080">
    <property type="component" value="Chromosome"/>
</dbReference>
<evidence type="ECO:0000259" key="4">
    <source>
        <dbReference type="PROSITE" id="PS50887"/>
    </source>
</evidence>
<evidence type="ECO:0000256" key="3">
    <source>
        <dbReference type="ARBA" id="ARBA00034247"/>
    </source>
</evidence>
<evidence type="ECO:0000256" key="1">
    <source>
        <dbReference type="ARBA" id="ARBA00001946"/>
    </source>
</evidence>
<dbReference type="OrthoDB" id="9812260at2"/>
<dbReference type="SUPFAM" id="SSF55073">
    <property type="entry name" value="Nucleotide cyclase"/>
    <property type="match status" value="1"/>
</dbReference>
<dbReference type="HOGENOM" id="CLU_000445_11_16_6"/>
<dbReference type="GO" id="GO:0052621">
    <property type="term" value="F:diguanylate cyclase activity"/>
    <property type="evidence" value="ECO:0007669"/>
    <property type="project" value="UniProtKB-EC"/>
</dbReference>
<dbReference type="CDD" id="cd01949">
    <property type="entry name" value="GGDEF"/>
    <property type="match status" value="1"/>
</dbReference>
<accession>C5BTH6</accession>
<dbReference type="PANTHER" id="PTHR45138">
    <property type="entry name" value="REGULATORY COMPONENTS OF SENSORY TRANSDUCTION SYSTEM"/>
    <property type="match status" value="1"/>
</dbReference>
<dbReference type="SMART" id="SM00267">
    <property type="entry name" value="GGDEF"/>
    <property type="match status" value="1"/>
</dbReference>
<name>C5BTH6_TERTT</name>
<evidence type="ECO:0000313" key="5">
    <source>
        <dbReference type="EMBL" id="ACR14776.1"/>
    </source>
</evidence>
<protein>
    <recommendedName>
        <fullName evidence="2">diguanylate cyclase</fullName>
        <ecNumber evidence="2">2.7.7.65</ecNumber>
    </recommendedName>
</protein>
<dbReference type="InterPro" id="IPR000160">
    <property type="entry name" value="GGDEF_dom"/>
</dbReference>
<evidence type="ECO:0000256" key="2">
    <source>
        <dbReference type="ARBA" id="ARBA00012528"/>
    </source>
</evidence>
<dbReference type="PANTHER" id="PTHR45138:SF9">
    <property type="entry name" value="DIGUANYLATE CYCLASE DGCM-RELATED"/>
    <property type="match status" value="1"/>
</dbReference>
<dbReference type="NCBIfam" id="TIGR00254">
    <property type="entry name" value="GGDEF"/>
    <property type="match status" value="1"/>
</dbReference>
<keyword evidence="6" id="KW-1185">Reference proteome</keyword>
<dbReference type="InterPro" id="IPR029787">
    <property type="entry name" value="Nucleotide_cyclase"/>
</dbReference>